<feature type="non-terminal residue" evidence="6">
    <location>
        <position position="1487"/>
    </location>
</feature>
<dbReference type="InterPro" id="IPR028268">
    <property type="entry name" value="Pianissimo_fam"/>
</dbReference>
<comment type="similarity">
    <text evidence="1">Belongs to the RICTOR family.</text>
</comment>
<dbReference type="GO" id="GO:0038203">
    <property type="term" value="P:TORC2 signaling"/>
    <property type="evidence" value="ECO:0007669"/>
    <property type="project" value="TreeGrafter"/>
</dbReference>
<name>A0A9W8CIM6_9FUNG</name>
<evidence type="ECO:0000259" key="3">
    <source>
        <dbReference type="SMART" id="SM01307"/>
    </source>
</evidence>
<feature type="domain" description="Rapamycin-insensitive companion of mTOR" evidence="5">
    <location>
        <begin position="1240"/>
        <end position="1312"/>
    </location>
</feature>
<dbReference type="InterPro" id="IPR016024">
    <property type="entry name" value="ARM-type_fold"/>
</dbReference>
<evidence type="ECO:0000313" key="6">
    <source>
        <dbReference type="EMBL" id="KAJ1643286.1"/>
    </source>
</evidence>
<feature type="compositionally biased region" description="Polar residues" evidence="2">
    <location>
        <begin position="39"/>
        <end position="68"/>
    </location>
</feature>
<sequence length="1487" mass="162009">MTDPAAAHPTDAIDKQVEEWATLDYLSEGVFGSIDGRARSTSGSTVWRSAGASSEHTMGTSYPSDDRSANTTIIAQEDDFVSKLASCNESSDADVVDECLVQLATQLDTTNGSETQTVDGAMLQRALSKYVPCLLAHFKWYVRARAYKLLRRLSSPRALEYCREYMELSIMHTLSMSDEVHGVQEEREQALKFIRWTMRFDQKLWILGPRVIKALMAIAEQVDDRMRGVSLETLCECLVMAPERLWYVGGLRTLTLAALDGPWVVSVTIASALAHVFDNAETRRYVHKGMALGGIVSALTESPGKDQALAERAKIAAFMLTQLLKSWGGLQYFLSDGRRAIGALVEALALADANAKIILGMLLELFGLSDNFDAVQFEQQPRFDVELLSPFHLPPHAITEQAARTRLLPVDYLRTLLLTVFIEAGLVEALVSAALESLQADVVDASATLLKWLAQNPRMPLPETHVARFQTLGDLVAAALKDDSSRALAARRVVEKIEAIPSLSMGQLPSQQTDIWAASISSSALYHQFLRQRRLGLQLRSGRSSAGAAERPAADTAHASAMLSAALASMTQNAEPVGAATSAVAAAAAAASVGVMGSGGGGPKGLAAGLKDNAARVLRSSASTGNLRSGSSTNANNNGGFIGISGAAAVSLLDTVNEDLPLSKLASQSNMLSDTTSIIGNGKSRRSLDVVRNNHNQTIYNVGRGAAQNPSGNMSQFISALSSPYVHIEASMQPASSASVYNQSSALNAAASDSAVGAPFGHHFLQQPSSLSAGAISSGSAMPVVPVSQPPLITRTRTKSRSRSRSRSRNSIVMVNSMGAEETPLQLLIQDSRVLSEENPMRWDWETVRAIILGPMSTARRLSEELTTSGFLTRLSRFFHPASLEFCDLSRTTANEEYLEIGRQLIRILVSSADGLLLIDESRLLTGIVEEIRKQNAGFLLRKNGGRDESCFSFARLQMTMSPGYFYFLAEIDSTVGGDSLLERSRLFDAFYQVVESCDQVLLIQYVLSSMSYASDGHARNIMRKVAASPHEPLRLLVPSYLLYLSCDVPCTPGSVAAWAIELLLALLYDPSPVVRNSAAQCLVLIFDMPLENPYLARNESSERIGHFLGLSPLFDLMVITDIRVLILRLIGTQSGFEYLWSQGIVESEMEMWGALEGIFYVQSVELDISRALAFGPLFSSTPDGSVTSNPQTPPTPAHLFGELVKCPGGRDFLKHVGIPRLLFETLGNIPWTSALSADVAGLKATLWAIGAMGASKEGYLLIEPFDAFGRILEVARQATSMSIKGTCLYALALLSRSQFAAETFKERGWRLCSSCFGSYEYAVPSRLETIFNADDWATGGILDGTIVFFDQLSNNEDDLVDGEDLDSVQKEILDSIVMMSNHMLANQASKTIMRLRTSHPHYFRLLPLYCKVIGLLAKYRYRLSTRRLIYNVFDVNLAILHRQALGSCFHNDPDEEDVRDGVSRRFSSSVSSLDNIAVRSDLKKKK</sequence>
<protein>
    <submittedName>
        <fullName evidence="6">Uncharacterized protein</fullName>
    </submittedName>
</protein>
<comment type="caution">
    <text evidence="6">The sequence shown here is derived from an EMBL/GenBank/DDBJ whole genome shotgun (WGS) entry which is preliminary data.</text>
</comment>
<dbReference type="InterPro" id="IPR028267">
    <property type="entry name" value="Pianissimo_N"/>
</dbReference>
<accession>A0A9W8CIM6</accession>
<dbReference type="PANTHER" id="PTHR13298:SF11">
    <property type="entry name" value="RAPAMYCIN-INSENSITIVE COMPANION OF MTOR"/>
    <property type="match status" value="1"/>
</dbReference>
<evidence type="ECO:0000259" key="4">
    <source>
        <dbReference type="SMART" id="SM01308"/>
    </source>
</evidence>
<dbReference type="Proteomes" id="UP001145021">
    <property type="component" value="Unassembled WGS sequence"/>
</dbReference>
<dbReference type="GO" id="GO:0031932">
    <property type="term" value="C:TORC2 complex"/>
    <property type="evidence" value="ECO:0007669"/>
    <property type="project" value="InterPro"/>
</dbReference>
<keyword evidence="7" id="KW-1185">Reference proteome</keyword>
<dbReference type="SMART" id="SM01308">
    <property type="entry name" value="RICTOR_N"/>
    <property type="match status" value="1"/>
</dbReference>
<dbReference type="Pfam" id="PF14668">
    <property type="entry name" value="RICTOR_V"/>
    <property type="match status" value="1"/>
</dbReference>
<dbReference type="InterPro" id="IPR029453">
    <property type="entry name" value="Rictor_IV"/>
</dbReference>
<dbReference type="EMBL" id="JANBOH010000272">
    <property type="protein sequence ID" value="KAJ1643286.1"/>
    <property type="molecule type" value="Genomic_DNA"/>
</dbReference>
<dbReference type="InterPro" id="IPR029451">
    <property type="entry name" value="RICTOR_M"/>
</dbReference>
<evidence type="ECO:0000256" key="2">
    <source>
        <dbReference type="SAM" id="MobiDB-lite"/>
    </source>
</evidence>
<evidence type="ECO:0000256" key="1">
    <source>
        <dbReference type="ARBA" id="ARBA00008878"/>
    </source>
</evidence>
<gene>
    <name evidence="6" type="ORF">LPJ64_004923</name>
</gene>
<dbReference type="PANTHER" id="PTHR13298">
    <property type="entry name" value="CYTOSOLIC REGULATOR PIANISSIMO"/>
    <property type="match status" value="1"/>
</dbReference>
<evidence type="ECO:0000259" key="5">
    <source>
        <dbReference type="SMART" id="SM01310"/>
    </source>
</evidence>
<dbReference type="Pfam" id="PF14666">
    <property type="entry name" value="RICTOR_M"/>
    <property type="match status" value="1"/>
</dbReference>
<dbReference type="SMART" id="SM01303">
    <property type="entry name" value="RasGEF_N_2"/>
    <property type="match status" value="1"/>
</dbReference>
<reference evidence="6" key="1">
    <citation type="submission" date="2022-07" db="EMBL/GenBank/DDBJ databases">
        <title>Phylogenomic reconstructions and comparative analyses of Kickxellomycotina fungi.</title>
        <authorList>
            <person name="Reynolds N.K."/>
            <person name="Stajich J.E."/>
            <person name="Barry K."/>
            <person name="Grigoriev I.V."/>
            <person name="Crous P."/>
            <person name="Smith M.E."/>
        </authorList>
    </citation>
    <scope>NUCLEOTIDE SEQUENCE</scope>
    <source>
        <strain evidence="6">NBRC 105413</strain>
    </source>
</reference>
<dbReference type="Pfam" id="PF14663">
    <property type="entry name" value="RasGEF_N_2"/>
    <property type="match status" value="1"/>
</dbReference>
<feature type="domain" description="Rapamycin-insensitive companion of mTOR middle" evidence="3">
    <location>
        <begin position="820"/>
        <end position="1048"/>
    </location>
</feature>
<feature type="region of interest" description="Disordered" evidence="2">
    <location>
        <begin position="38"/>
        <end position="68"/>
    </location>
</feature>
<organism evidence="6 7">
    <name type="scientific">Coemansia asiatica</name>
    <dbReference type="NCBI Taxonomy" id="1052880"/>
    <lineage>
        <taxon>Eukaryota</taxon>
        <taxon>Fungi</taxon>
        <taxon>Fungi incertae sedis</taxon>
        <taxon>Zoopagomycota</taxon>
        <taxon>Kickxellomycotina</taxon>
        <taxon>Kickxellomycetes</taxon>
        <taxon>Kickxellales</taxon>
        <taxon>Kickxellaceae</taxon>
        <taxon>Coemansia</taxon>
    </lineage>
</organism>
<dbReference type="InterPro" id="IPR029452">
    <property type="entry name" value="RICTOR_V"/>
</dbReference>
<dbReference type="SMART" id="SM01307">
    <property type="entry name" value="RICTOR_M"/>
    <property type="match status" value="1"/>
</dbReference>
<evidence type="ECO:0000313" key="7">
    <source>
        <dbReference type="Proteomes" id="UP001145021"/>
    </source>
</evidence>
<dbReference type="SUPFAM" id="SSF48371">
    <property type="entry name" value="ARM repeat"/>
    <property type="match status" value="2"/>
</dbReference>
<dbReference type="SMART" id="SM01310">
    <property type="entry name" value="RICTOR_V"/>
    <property type="match status" value="1"/>
</dbReference>
<proteinExistence type="inferred from homology"/>
<dbReference type="Pfam" id="PF14664">
    <property type="entry name" value="RICTOR_N"/>
    <property type="match status" value="1"/>
</dbReference>
<feature type="domain" description="Rapamycin-insensitive companion of mTOR N-terminal" evidence="4">
    <location>
        <begin position="104"/>
        <end position="444"/>
    </location>
</feature>